<dbReference type="Proteomes" id="UP001255416">
    <property type="component" value="Unassembled WGS sequence"/>
</dbReference>
<name>A0ABU3VBT0_9RHOB</name>
<gene>
    <name evidence="2" type="ORF">QO231_04930</name>
</gene>
<organism evidence="2 3">
    <name type="scientific">Sedimentitalea todarodis</name>
    <dbReference type="NCBI Taxonomy" id="1631240"/>
    <lineage>
        <taxon>Bacteria</taxon>
        <taxon>Pseudomonadati</taxon>
        <taxon>Pseudomonadota</taxon>
        <taxon>Alphaproteobacteria</taxon>
        <taxon>Rhodobacterales</taxon>
        <taxon>Paracoccaceae</taxon>
        <taxon>Sedimentitalea</taxon>
    </lineage>
</organism>
<reference evidence="3" key="1">
    <citation type="submission" date="2023-05" db="EMBL/GenBank/DDBJ databases">
        <title>Sedimentitalea sp. nov. JM2-8.</title>
        <authorList>
            <person name="Huang J."/>
        </authorList>
    </citation>
    <scope>NUCLEOTIDE SEQUENCE [LARGE SCALE GENOMIC DNA]</scope>
    <source>
        <strain evidence="3">KHS03</strain>
    </source>
</reference>
<feature type="coiled-coil region" evidence="1">
    <location>
        <begin position="245"/>
        <end position="293"/>
    </location>
</feature>
<dbReference type="EMBL" id="JASMWN010000003">
    <property type="protein sequence ID" value="MDU9003194.1"/>
    <property type="molecule type" value="Genomic_DNA"/>
</dbReference>
<keyword evidence="1" id="KW-0175">Coiled coil</keyword>
<keyword evidence="3" id="KW-1185">Reference proteome</keyword>
<accession>A0ABU3VBT0</accession>
<evidence type="ECO:0000313" key="3">
    <source>
        <dbReference type="Proteomes" id="UP001255416"/>
    </source>
</evidence>
<comment type="caution">
    <text evidence="2">The sequence shown here is derived from an EMBL/GenBank/DDBJ whole genome shotgun (WGS) entry which is preliminary data.</text>
</comment>
<dbReference type="RefSeq" id="WP_316773904.1">
    <property type="nucleotide sequence ID" value="NZ_JASMWN010000003.1"/>
</dbReference>
<evidence type="ECO:0000313" key="2">
    <source>
        <dbReference type="EMBL" id="MDU9003194.1"/>
    </source>
</evidence>
<evidence type="ECO:0000256" key="1">
    <source>
        <dbReference type="SAM" id="Coils"/>
    </source>
</evidence>
<feature type="coiled-coil region" evidence="1">
    <location>
        <begin position="85"/>
        <end position="119"/>
    </location>
</feature>
<proteinExistence type="predicted"/>
<sequence>MPNIEAWELKAKLFEKKCIAMEKDVAKVCPLTDATAIKAKMKANRKMAYDLEDKLSETIPAAIKKGITGKKWKDFFDDKDFKKALGEWEASLAEQQNLVKSLEDLSNNAKKRFQEFKRARDGFEKEMKKAGESEKDNQTVKKWLDKSSSVLAELTLSKSAFGTLKAKEAFFGANLKKSRDLIVTKALKEGKGDELPDMLLENAKRGQTDTKAKRLGRNITKFTTHAKMLCAKEKFETIPTANPAKNNLEKDVQSAKACLKKAAEHLKNLEGINKELQAAKKKQAKLIAAHNEQGKMNALINTVAAEHKAGEDAFNAAEDLVEEADSKL</sequence>
<protein>
    <submittedName>
        <fullName evidence="2">Uncharacterized protein</fullName>
    </submittedName>
</protein>